<accession>A0A6A5S3V1</accession>
<reference evidence="2" key="1">
    <citation type="journal article" date="2020" name="Stud. Mycol.">
        <title>101 Dothideomycetes genomes: a test case for predicting lifestyles and emergence of pathogens.</title>
        <authorList>
            <person name="Haridas S."/>
            <person name="Albert R."/>
            <person name="Binder M."/>
            <person name="Bloem J."/>
            <person name="Labutti K."/>
            <person name="Salamov A."/>
            <person name="Andreopoulos B."/>
            <person name="Baker S."/>
            <person name="Barry K."/>
            <person name="Bills G."/>
            <person name="Bluhm B."/>
            <person name="Cannon C."/>
            <person name="Castanera R."/>
            <person name="Culley D."/>
            <person name="Daum C."/>
            <person name="Ezra D."/>
            <person name="Gonzalez J."/>
            <person name="Henrissat B."/>
            <person name="Kuo A."/>
            <person name="Liang C."/>
            <person name="Lipzen A."/>
            <person name="Lutzoni F."/>
            <person name="Magnuson J."/>
            <person name="Mondo S."/>
            <person name="Nolan M."/>
            <person name="Ohm R."/>
            <person name="Pangilinan J."/>
            <person name="Park H.-J."/>
            <person name="Ramirez L."/>
            <person name="Alfaro M."/>
            <person name="Sun H."/>
            <person name="Tritt A."/>
            <person name="Yoshinaga Y."/>
            <person name="Zwiers L.-H."/>
            <person name="Turgeon B."/>
            <person name="Goodwin S."/>
            <person name="Spatafora J."/>
            <person name="Crous P."/>
            <person name="Grigoriev I."/>
        </authorList>
    </citation>
    <scope>NUCLEOTIDE SEQUENCE</scope>
    <source>
        <strain evidence="2">CBS 183.55</strain>
    </source>
</reference>
<feature type="region of interest" description="Disordered" evidence="1">
    <location>
        <begin position="37"/>
        <end position="66"/>
    </location>
</feature>
<dbReference type="AlphaFoldDB" id="A0A6A5S3V1"/>
<dbReference type="Proteomes" id="UP000800082">
    <property type="component" value="Unassembled WGS sequence"/>
</dbReference>
<evidence type="ECO:0000313" key="3">
    <source>
        <dbReference type="Proteomes" id="UP000800082"/>
    </source>
</evidence>
<evidence type="ECO:0000313" key="2">
    <source>
        <dbReference type="EMBL" id="KAF1934300.1"/>
    </source>
</evidence>
<protein>
    <recommendedName>
        <fullName evidence="4">F-box domain-containing protein</fullName>
    </recommendedName>
</protein>
<organism evidence="2 3">
    <name type="scientific">Didymella exigua CBS 183.55</name>
    <dbReference type="NCBI Taxonomy" id="1150837"/>
    <lineage>
        <taxon>Eukaryota</taxon>
        <taxon>Fungi</taxon>
        <taxon>Dikarya</taxon>
        <taxon>Ascomycota</taxon>
        <taxon>Pezizomycotina</taxon>
        <taxon>Dothideomycetes</taxon>
        <taxon>Pleosporomycetidae</taxon>
        <taxon>Pleosporales</taxon>
        <taxon>Pleosporineae</taxon>
        <taxon>Didymellaceae</taxon>
        <taxon>Didymella</taxon>
    </lineage>
</organism>
<gene>
    <name evidence="2" type="ORF">M421DRAFT_436</name>
</gene>
<name>A0A6A5S3V1_9PLEO</name>
<dbReference type="RefSeq" id="XP_033454548.1">
    <property type="nucleotide sequence ID" value="XM_033594637.1"/>
</dbReference>
<dbReference type="OrthoDB" id="3796222at2759"/>
<proteinExistence type="predicted"/>
<evidence type="ECO:0008006" key="4">
    <source>
        <dbReference type="Google" id="ProtNLM"/>
    </source>
</evidence>
<dbReference type="GeneID" id="54352305"/>
<dbReference type="EMBL" id="ML978956">
    <property type="protein sequence ID" value="KAF1934300.1"/>
    <property type="molecule type" value="Genomic_DNA"/>
</dbReference>
<keyword evidence="3" id="KW-1185">Reference proteome</keyword>
<evidence type="ECO:0000256" key="1">
    <source>
        <dbReference type="SAM" id="MobiDB-lite"/>
    </source>
</evidence>
<sequence length="342" mass="38844">MGHLIAALHTNVSNIQISNTQAPGWIGLRNSNVTANAGSANRVRRPSTNALEQRRKSAAGQANRGRTEALVSRKDVVSVSPLFHSFSLLPRELQDEILYHAIGYTGNVNIIRAVQVKDDPSMSRPSVTISKLFRISKMINEHMVAHIFRSTNFHFGITGFTNFMWQIGPVNRSYLQNLTFRFGKVSLLHCVRWLAPDPIWELFEPPVTTSPLTMAYFWRCQLQDLMKELTLVTLTVDIGDVPLADVPMLVRTLRSAIGSAKHIRIVDNSCSVDETRGCAVAQALHRRFPDFHEPTWRELANKYYADYKHQRWHMKHKLTQHGVDASPVLNEWMDQNSAFFDA</sequence>